<feature type="transmembrane region" description="Helical" evidence="23">
    <location>
        <begin position="298"/>
        <end position="321"/>
    </location>
</feature>
<feature type="transmembrane region" description="Helical" evidence="23">
    <location>
        <begin position="233"/>
        <end position="252"/>
    </location>
</feature>
<keyword evidence="10 23" id="KW-0443">Lipid metabolism</keyword>
<evidence type="ECO:0000256" key="7">
    <source>
        <dbReference type="ARBA" id="ARBA00022692"/>
    </source>
</evidence>
<evidence type="ECO:0000256" key="14">
    <source>
        <dbReference type="ARBA" id="ARBA00023686"/>
    </source>
</evidence>
<dbReference type="PANTHER" id="PTHR15362">
    <property type="entry name" value="PHOSPHATIDYLINOSITOL SYNTHASE"/>
    <property type="match status" value="1"/>
</dbReference>
<comment type="catalytic activity">
    <reaction evidence="15">
        <text>1-hexadecanoyl-2-(9Z-octadecenoyl)-sn-glycero-3-phosphoethanolamine + L-serine = 1-hexadecanoyl-2-(9Z-octadecenoyl)-sn-glycero-3-phospho-L-serine + ethanolamine</text>
        <dbReference type="Rhea" id="RHEA:41484"/>
        <dbReference type="ChEBI" id="CHEBI:33384"/>
        <dbReference type="ChEBI" id="CHEBI:57603"/>
        <dbReference type="ChEBI" id="CHEBI:73007"/>
        <dbReference type="ChEBI" id="CHEBI:75029"/>
    </reaction>
    <physiologicalReaction direction="left-to-right" evidence="15">
        <dbReference type="Rhea" id="RHEA:41485"/>
    </physiologicalReaction>
</comment>
<evidence type="ECO:0000313" key="26">
    <source>
        <dbReference type="Proteomes" id="UP001642483"/>
    </source>
</evidence>
<evidence type="ECO:0000256" key="21">
    <source>
        <dbReference type="ARBA" id="ARBA00036644"/>
    </source>
</evidence>
<keyword evidence="7 23" id="KW-0812">Transmembrane</keyword>
<evidence type="ECO:0000256" key="2">
    <source>
        <dbReference type="ARBA" id="ARBA00004916"/>
    </source>
</evidence>
<feature type="transmembrane region" description="Helical" evidence="23">
    <location>
        <begin position="365"/>
        <end position="384"/>
    </location>
</feature>
<comment type="pathway">
    <text evidence="2 23">Phospholipid metabolism; phosphatidylserine biosynthesis.</text>
</comment>
<evidence type="ECO:0000256" key="8">
    <source>
        <dbReference type="ARBA" id="ARBA00022824"/>
    </source>
</evidence>
<dbReference type="Pfam" id="PF03034">
    <property type="entry name" value="PSS"/>
    <property type="match status" value="1"/>
</dbReference>
<evidence type="ECO:0000256" key="13">
    <source>
        <dbReference type="ARBA" id="ARBA00023264"/>
    </source>
</evidence>
<evidence type="ECO:0000313" key="25">
    <source>
        <dbReference type="EMBL" id="CAK8683694.1"/>
    </source>
</evidence>
<evidence type="ECO:0000256" key="5">
    <source>
        <dbReference type="ARBA" id="ARBA00022516"/>
    </source>
</evidence>
<evidence type="ECO:0000256" key="3">
    <source>
        <dbReference type="ARBA" id="ARBA00005189"/>
    </source>
</evidence>
<organism evidence="25 26">
    <name type="scientific">Clavelina lepadiformis</name>
    <name type="common">Light-bulb sea squirt</name>
    <name type="synonym">Ascidia lepadiformis</name>
    <dbReference type="NCBI Taxonomy" id="159417"/>
    <lineage>
        <taxon>Eukaryota</taxon>
        <taxon>Metazoa</taxon>
        <taxon>Chordata</taxon>
        <taxon>Tunicata</taxon>
        <taxon>Ascidiacea</taxon>
        <taxon>Aplousobranchia</taxon>
        <taxon>Clavelinidae</taxon>
        <taxon>Clavelina</taxon>
    </lineage>
</organism>
<comment type="subcellular location">
    <subcellularLocation>
        <location evidence="1 23">Endoplasmic reticulum membrane</location>
        <topology evidence="1 23">Multi-pass membrane protein</topology>
    </subcellularLocation>
</comment>
<accession>A0ABP0FVP8</accession>
<evidence type="ECO:0000256" key="6">
    <source>
        <dbReference type="ARBA" id="ARBA00022679"/>
    </source>
</evidence>
<keyword evidence="26" id="KW-1185">Reference proteome</keyword>
<feature type="transmembrane region" description="Helical" evidence="23">
    <location>
        <begin position="396"/>
        <end position="414"/>
    </location>
</feature>
<comment type="function">
    <text evidence="23">Catalyzes a base-exchange reaction in which the polar head group of phosphatidylethanolamine (PE) is replaced by L-serine.</text>
</comment>
<proteinExistence type="inferred from homology"/>
<comment type="catalytic activity">
    <reaction evidence="21">
        <text>1-octadecanoyl-2-(9Z-octadecenoyl)-sn-glycero-3-phosphoethanolamine + L-serine = 1-octadecanoyl-2-(9Z-octadecenoyl)-sn-glycero-3-phospho-L-serine + ethanolamine</text>
        <dbReference type="Rhea" id="RHEA:40795"/>
        <dbReference type="ChEBI" id="CHEBI:33384"/>
        <dbReference type="ChEBI" id="CHEBI:57603"/>
        <dbReference type="ChEBI" id="CHEBI:75038"/>
        <dbReference type="ChEBI" id="CHEBI:78260"/>
    </reaction>
    <physiologicalReaction direction="left-to-right" evidence="21">
        <dbReference type="Rhea" id="RHEA:40796"/>
    </physiologicalReaction>
</comment>
<feature type="transmembrane region" description="Helical" evidence="23">
    <location>
        <begin position="111"/>
        <end position="131"/>
    </location>
</feature>
<dbReference type="EMBL" id="CAWYQH010000097">
    <property type="protein sequence ID" value="CAK8683694.1"/>
    <property type="molecule type" value="Genomic_DNA"/>
</dbReference>
<keyword evidence="6 23" id="KW-0808">Transferase</keyword>
<dbReference type="EC" id="2.7.8.29" evidence="23"/>
<keyword evidence="5 23" id="KW-0444">Lipid biosynthesis</keyword>
<evidence type="ECO:0000256" key="19">
    <source>
        <dbReference type="ARBA" id="ARBA00036428"/>
    </source>
</evidence>
<dbReference type="PANTHER" id="PTHR15362:SF7">
    <property type="entry name" value="PHOSPHATIDYLSERINE SYNTHASE 2"/>
    <property type="match status" value="1"/>
</dbReference>
<protein>
    <recommendedName>
        <fullName evidence="23">Phosphatidylserine synthase</fullName>
        <ecNumber evidence="23">2.7.8.29</ecNumber>
    </recommendedName>
    <alternativeName>
        <fullName evidence="23">Serine-exchange enzyme</fullName>
    </alternativeName>
</protein>
<evidence type="ECO:0000256" key="10">
    <source>
        <dbReference type="ARBA" id="ARBA00023098"/>
    </source>
</evidence>
<feature type="transmembrane region" description="Helical" evidence="23">
    <location>
        <begin position="182"/>
        <end position="202"/>
    </location>
</feature>
<evidence type="ECO:0000256" key="9">
    <source>
        <dbReference type="ARBA" id="ARBA00022989"/>
    </source>
</evidence>
<comment type="catalytic activity">
    <reaction evidence="14">
        <text>a 1,2-diacyl-sn-glycero-3-phosphoethanolamine + L-serine = a 1,2-diacyl-sn-glycero-3-phospho-L-serine + ethanolamine</text>
        <dbReference type="Rhea" id="RHEA:27606"/>
        <dbReference type="ChEBI" id="CHEBI:33384"/>
        <dbReference type="ChEBI" id="CHEBI:57262"/>
        <dbReference type="ChEBI" id="CHEBI:57603"/>
        <dbReference type="ChEBI" id="CHEBI:64612"/>
        <dbReference type="EC" id="2.7.8.29"/>
    </reaction>
    <physiologicalReaction direction="left-to-right" evidence="14">
        <dbReference type="Rhea" id="RHEA:27607"/>
    </physiologicalReaction>
</comment>
<evidence type="ECO:0000256" key="22">
    <source>
        <dbReference type="ARBA" id="ARBA00036733"/>
    </source>
</evidence>
<name>A0ABP0FVP8_CLALP</name>
<feature type="region of interest" description="Disordered" evidence="24">
    <location>
        <begin position="442"/>
        <end position="471"/>
    </location>
</feature>
<comment type="catalytic activity">
    <reaction evidence="17">
        <text>1-(1Z-octadecenyl)-2-(9Z-octadecenoyl)-sn-glycero-3-phosphoethanolamine + L-serine = 1-(1Z-octadecenyl)-2-(9Z-octadecenoyl)-sn-glycero-3-phospho-L-serine + ethanolamine</text>
        <dbReference type="Rhea" id="RHEA:41600"/>
        <dbReference type="ChEBI" id="CHEBI:33384"/>
        <dbReference type="ChEBI" id="CHEBI:57603"/>
        <dbReference type="ChEBI" id="CHEBI:78340"/>
        <dbReference type="ChEBI" id="CHEBI:78341"/>
    </reaction>
    <physiologicalReaction direction="left-to-right" evidence="17">
        <dbReference type="Rhea" id="RHEA:41601"/>
    </physiologicalReaction>
</comment>
<dbReference type="Proteomes" id="UP001642483">
    <property type="component" value="Unassembled WGS sequence"/>
</dbReference>
<evidence type="ECO:0000256" key="1">
    <source>
        <dbReference type="ARBA" id="ARBA00004477"/>
    </source>
</evidence>
<evidence type="ECO:0000256" key="18">
    <source>
        <dbReference type="ARBA" id="ARBA00035955"/>
    </source>
</evidence>
<keyword evidence="11 23" id="KW-0472">Membrane</keyword>
<keyword evidence="12 23" id="KW-0594">Phospholipid biosynthesis</keyword>
<comment type="caution">
    <text evidence="25">The sequence shown here is derived from an EMBL/GenBank/DDBJ whole genome shotgun (WGS) entry which is preliminary data.</text>
</comment>
<comment type="catalytic activity">
    <reaction evidence="19">
        <text>1-octadecanoyl-2-(4Z,7Z,10Z,13Z,16Z,19Z-docosahexaenoyl)-sn-glycero-3-phosphoethanolamine + L-serine = 1-octadecanoyl-2-(4Z,7Z,10Z,13Z,16Z,19Z-docosahexaenoyl)-sn-glycero-3-phosphoserine + ethanolamine</text>
        <dbReference type="Rhea" id="RHEA:41492"/>
        <dbReference type="ChEBI" id="CHEBI:33384"/>
        <dbReference type="ChEBI" id="CHEBI:57603"/>
        <dbReference type="ChEBI" id="CHEBI:78265"/>
        <dbReference type="ChEBI" id="CHEBI:78266"/>
    </reaction>
    <physiologicalReaction direction="left-to-right" evidence="19">
        <dbReference type="Rhea" id="RHEA:41493"/>
    </physiologicalReaction>
</comment>
<feature type="transmembrane region" description="Helical" evidence="23">
    <location>
        <begin position="46"/>
        <end position="68"/>
    </location>
</feature>
<evidence type="ECO:0000256" key="12">
    <source>
        <dbReference type="ARBA" id="ARBA00023209"/>
    </source>
</evidence>
<evidence type="ECO:0000256" key="23">
    <source>
        <dbReference type="RuleBase" id="RU368094"/>
    </source>
</evidence>
<evidence type="ECO:0000256" key="17">
    <source>
        <dbReference type="ARBA" id="ARBA00035875"/>
    </source>
</evidence>
<evidence type="ECO:0000256" key="16">
    <source>
        <dbReference type="ARBA" id="ARBA00035833"/>
    </source>
</evidence>
<comment type="similarity">
    <text evidence="4 23">Belongs to the phosphatidyl serine synthase family.</text>
</comment>
<reference evidence="25 26" key="1">
    <citation type="submission" date="2024-02" db="EMBL/GenBank/DDBJ databases">
        <authorList>
            <person name="Daric V."/>
            <person name="Darras S."/>
        </authorList>
    </citation>
    <scope>NUCLEOTIDE SEQUENCE [LARGE SCALE GENOMIC DNA]</scope>
</reference>
<keyword evidence="13 23" id="KW-1208">Phospholipid metabolism</keyword>
<comment type="pathway">
    <text evidence="3">Lipid metabolism.</text>
</comment>
<feature type="transmembrane region" description="Helical" evidence="23">
    <location>
        <begin position="333"/>
        <end position="353"/>
    </location>
</feature>
<evidence type="ECO:0000256" key="4">
    <source>
        <dbReference type="ARBA" id="ARBA00008671"/>
    </source>
</evidence>
<evidence type="ECO:0000256" key="11">
    <source>
        <dbReference type="ARBA" id="ARBA00023136"/>
    </source>
</evidence>
<comment type="catalytic activity">
    <reaction evidence="22">
        <text>1-(1Z-octadecenyl)-2-(5Z,8Z,11Z,14Z- eicosatetraenoyl)-sn-glycero-3-phosphoethanolamine + L-serine = 1-(1Z-octadecenyl)-2-(5Z,8Z,11Z,14Z-eicosatetraenoyl)-sn-glycero-3-phospho-L-serine + ethanolamine</text>
        <dbReference type="Rhea" id="RHEA:41604"/>
        <dbReference type="ChEBI" id="CHEBI:33384"/>
        <dbReference type="ChEBI" id="CHEBI:57603"/>
        <dbReference type="ChEBI" id="CHEBI:78342"/>
        <dbReference type="ChEBI" id="CHEBI:78343"/>
    </reaction>
    <physiologicalReaction direction="left-to-right" evidence="22">
        <dbReference type="Rhea" id="RHEA:41605"/>
    </physiologicalReaction>
</comment>
<sequence>MDADDEDSYDGISRNFSHFAKRTDFTHKRSRRDSETTVFDDGTNTFFWRAHTISVLLTVILTLIYVVFIEEQNGNFEYNVKRGLIAGAFMFLSFGITQAKDGPFIRPHPALWRLVLCVSVLYELGLVFLLFQTVSDARMILTYADPTLNKPLDFRAYGGSCVVYDSGHPDGPWHNLFDKMDIFVIGHLVGWFFKALILRDFWLTNVISFGFELLEYTFEHQLPNFSECWWDHWVLDFLICNGTGIFLGMMYVKYLSIKEYKWRGLWKIHSYRGKMRRVVGQFSPYSWVKFKWKPTENLYRWFFVSILVFMFLLAELNTFYLKFVLWVPPDHPFVTFRLVLYVFWGLVAVREAYDFAGNIAKSFGQQAWILCAIITTEFMIVIKFGSDVLAIPFPVYIKWFWLSLFFLYLFWSVWRFQMKFPRFRHWFKTVMKDVKQRNAKATAGSDLSDEGSCWSEREQNSSMRRRTTFAS</sequence>
<comment type="catalytic activity">
    <reaction evidence="20">
        <text>1-(1Z-octadecenyl)-2-(4Z,7Z,10Z,13Z,16Z,19Z-docosahexaenoyl)-sn-glycero-3-phosphoethanolamine + L-serine = 1-(1Z-octadecenyl)-2-(4Z,7Z,10Z,13Z,16Z,19Z-docosahexaenoyl)-sn-glycero-3-phospho-L-serine + ethanolamine</text>
        <dbReference type="Rhea" id="RHEA:41496"/>
        <dbReference type="ChEBI" id="CHEBI:33384"/>
        <dbReference type="ChEBI" id="CHEBI:57603"/>
        <dbReference type="ChEBI" id="CHEBI:78263"/>
        <dbReference type="ChEBI" id="CHEBI:78264"/>
    </reaction>
    <physiologicalReaction direction="left-to-right" evidence="20">
        <dbReference type="Rhea" id="RHEA:41497"/>
    </physiologicalReaction>
</comment>
<dbReference type="InterPro" id="IPR004277">
    <property type="entry name" value="PSS"/>
</dbReference>
<evidence type="ECO:0000256" key="15">
    <source>
        <dbReference type="ARBA" id="ARBA00035767"/>
    </source>
</evidence>
<comment type="catalytic activity">
    <reaction evidence="16">
        <text>1-hexadecanoyl-2-(4Z,7Z,10Z,13Z,16Z,19Z-docosahexaenoyl)-sn-glycero-3-phosphoethanolamine + L-serine = 1-hexadecanoyl-2-(4Z,7Z,10Z,13Z,16Z,19Z-docosahexaenoyl)-sn-glycero-3-phosphoserine + ethanolamine</text>
        <dbReference type="Rhea" id="RHEA:41488"/>
        <dbReference type="ChEBI" id="CHEBI:33384"/>
        <dbReference type="ChEBI" id="CHEBI:57603"/>
        <dbReference type="ChEBI" id="CHEBI:78261"/>
        <dbReference type="ChEBI" id="CHEBI:78262"/>
    </reaction>
    <physiologicalReaction direction="left-to-right" evidence="16">
        <dbReference type="Rhea" id="RHEA:41489"/>
    </physiologicalReaction>
</comment>
<evidence type="ECO:0000256" key="20">
    <source>
        <dbReference type="ARBA" id="ARBA00036623"/>
    </source>
</evidence>
<evidence type="ECO:0000256" key="24">
    <source>
        <dbReference type="SAM" id="MobiDB-lite"/>
    </source>
</evidence>
<comment type="catalytic activity">
    <reaction evidence="18">
        <text>1-octadecanoyl-2-(5Z,8Z,11Z,14Z)-eicosatetraenoyl-sn-glycero-3-phosphoethanolamine + L-serine = 1-octadecanoyl-2-(5Z,8Z,11Z,14Z)-eicosatetraenoyl-sn-glycero-3-phosphoserine + ethanolamine</text>
        <dbReference type="Rhea" id="RHEA:41500"/>
        <dbReference type="ChEBI" id="CHEBI:33384"/>
        <dbReference type="ChEBI" id="CHEBI:57603"/>
        <dbReference type="ChEBI" id="CHEBI:78268"/>
        <dbReference type="ChEBI" id="CHEBI:78269"/>
    </reaction>
    <physiologicalReaction direction="left-to-right" evidence="18">
        <dbReference type="Rhea" id="RHEA:41501"/>
    </physiologicalReaction>
</comment>
<gene>
    <name evidence="25" type="ORF">CVLEPA_LOCUS14738</name>
</gene>
<keyword evidence="8 23" id="KW-0256">Endoplasmic reticulum</keyword>
<keyword evidence="9 23" id="KW-1133">Transmembrane helix</keyword>
<feature type="transmembrane region" description="Helical" evidence="23">
    <location>
        <begin position="80"/>
        <end position="99"/>
    </location>
</feature>